<keyword evidence="2" id="KW-1185">Reference proteome</keyword>
<evidence type="ECO:0000313" key="1">
    <source>
        <dbReference type="EMBL" id="OXA39251.1"/>
    </source>
</evidence>
<evidence type="ECO:0000313" key="2">
    <source>
        <dbReference type="Proteomes" id="UP000198287"/>
    </source>
</evidence>
<proteinExistence type="predicted"/>
<accession>A0A226D3L3</accession>
<dbReference type="EMBL" id="LNIX01000040">
    <property type="protein sequence ID" value="OXA39251.1"/>
    <property type="molecule type" value="Genomic_DNA"/>
</dbReference>
<name>A0A226D3L3_FOLCA</name>
<dbReference type="Proteomes" id="UP000198287">
    <property type="component" value="Unassembled WGS sequence"/>
</dbReference>
<dbReference type="AlphaFoldDB" id="A0A226D3L3"/>
<protein>
    <submittedName>
        <fullName evidence="1">Uncharacterized protein</fullName>
    </submittedName>
</protein>
<reference evidence="1 2" key="1">
    <citation type="submission" date="2015-12" db="EMBL/GenBank/DDBJ databases">
        <title>The genome of Folsomia candida.</title>
        <authorList>
            <person name="Faddeeva A."/>
            <person name="Derks M.F."/>
            <person name="Anvar Y."/>
            <person name="Smit S."/>
            <person name="Van Straalen N."/>
            <person name="Roelofs D."/>
        </authorList>
    </citation>
    <scope>NUCLEOTIDE SEQUENCE [LARGE SCALE GENOMIC DNA]</scope>
    <source>
        <strain evidence="1 2">VU population</strain>
        <tissue evidence="1">Whole body</tissue>
    </source>
</reference>
<comment type="caution">
    <text evidence="1">The sequence shown here is derived from an EMBL/GenBank/DDBJ whole genome shotgun (WGS) entry which is preliminary data.</text>
</comment>
<sequence length="135" mass="14982">MANGAGAGGDGSDGPWRNLPLEVTRAKNAGKKIILQFFGGKKISARNWFLAAVLTCKKYTATEITSRRAVARWRTFLGPRISRVSGVSFSFTIIFNQMNESEQARFAHVVDPTRRAFSYLITISIDRKTFKGLPP</sequence>
<gene>
    <name evidence="1" type="ORF">Fcan01_26015</name>
</gene>
<organism evidence="1 2">
    <name type="scientific">Folsomia candida</name>
    <name type="common">Springtail</name>
    <dbReference type="NCBI Taxonomy" id="158441"/>
    <lineage>
        <taxon>Eukaryota</taxon>
        <taxon>Metazoa</taxon>
        <taxon>Ecdysozoa</taxon>
        <taxon>Arthropoda</taxon>
        <taxon>Hexapoda</taxon>
        <taxon>Collembola</taxon>
        <taxon>Entomobryomorpha</taxon>
        <taxon>Isotomoidea</taxon>
        <taxon>Isotomidae</taxon>
        <taxon>Proisotominae</taxon>
        <taxon>Folsomia</taxon>
    </lineage>
</organism>